<keyword evidence="4 7" id="KW-0328">Glycosyltransferase</keyword>
<dbReference type="GO" id="GO:0019252">
    <property type="term" value="P:starch biosynthetic process"/>
    <property type="evidence" value="ECO:0007669"/>
    <property type="project" value="UniProtKB-UniRule"/>
</dbReference>
<dbReference type="SUPFAM" id="SSF53756">
    <property type="entry name" value="UDP-Glycosyltransferase/glycogen phosphorylase"/>
    <property type="match status" value="1"/>
</dbReference>
<evidence type="ECO:0000256" key="7">
    <source>
        <dbReference type="RuleBase" id="RU361232"/>
    </source>
</evidence>
<comment type="catalytic activity">
    <reaction evidence="1">
        <text>[(1-&gt;4)-alpha-D-glucosyl](n) + ADP-alpha-D-glucose = [(1-&gt;4)-alpha-D-glucosyl](n+1) + ADP + H(+)</text>
        <dbReference type="Rhea" id="RHEA:18189"/>
        <dbReference type="Rhea" id="RHEA-COMP:9584"/>
        <dbReference type="Rhea" id="RHEA-COMP:9587"/>
        <dbReference type="ChEBI" id="CHEBI:15378"/>
        <dbReference type="ChEBI" id="CHEBI:15444"/>
        <dbReference type="ChEBI" id="CHEBI:57498"/>
        <dbReference type="ChEBI" id="CHEBI:456216"/>
        <dbReference type="EC" id="2.4.1.21"/>
    </reaction>
</comment>
<name>A0AAW1P1Q0_9CHLO</name>
<evidence type="ECO:0000256" key="1">
    <source>
        <dbReference type="ARBA" id="ARBA00001478"/>
    </source>
</evidence>
<evidence type="ECO:0000313" key="11">
    <source>
        <dbReference type="EMBL" id="KAK9803610.1"/>
    </source>
</evidence>
<accession>A0AAW1P1Q0</accession>
<dbReference type="EC" id="2.4.1.-" evidence="7"/>
<feature type="domain" description="Starch synthase catalytic" evidence="10">
    <location>
        <begin position="191"/>
        <end position="435"/>
    </location>
</feature>
<dbReference type="EMBL" id="JALJOR010000020">
    <property type="protein sequence ID" value="KAK9803610.1"/>
    <property type="molecule type" value="Genomic_DNA"/>
</dbReference>
<dbReference type="InterPro" id="IPR013534">
    <property type="entry name" value="Starch_synth_cat_dom"/>
</dbReference>
<comment type="similarity">
    <text evidence="3 7">Belongs to the glycosyltransferase 1 family. Bacterial/plant glycogen synthase subfamily.</text>
</comment>
<comment type="subcellular location">
    <subcellularLocation>
        <location evidence="7">Plastid</location>
        <location evidence="7">Chloroplast</location>
    </subcellularLocation>
    <subcellularLocation>
        <location evidence="7">Plastid</location>
        <location evidence="7">Amyloplast</location>
    </subcellularLocation>
</comment>
<dbReference type="HAMAP" id="MF_00484">
    <property type="entry name" value="Glycogen_synth"/>
    <property type="match status" value="1"/>
</dbReference>
<evidence type="ECO:0000256" key="4">
    <source>
        <dbReference type="ARBA" id="ARBA00022676"/>
    </source>
</evidence>
<evidence type="ECO:0000259" key="9">
    <source>
        <dbReference type="Pfam" id="PF00534"/>
    </source>
</evidence>
<evidence type="ECO:0000256" key="5">
    <source>
        <dbReference type="ARBA" id="ARBA00022679"/>
    </source>
</evidence>
<organism evidence="11 12">
    <name type="scientific">[Myrmecia] bisecta</name>
    <dbReference type="NCBI Taxonomy" id="41462"/>
    <lineage>
        <taxon>Eukaryota</taxon>
        <taxon>Viridiplantae</taxon>
        <taxon>Chlorophyta</taxon>
        <taxon>core chlorophytes</taxon>
        <taxon>Trebouxiophyceae</taxon>
        <taxon>Trebouxiales</taxon>
        <taxon>Trebouxiaceae</taxon>
        <taxon>Myrmecia</taxon>
    </lineage>
</organism>
<keyword evidence="7" id="KW-0150">Chloroplast</keyword>
<comment type="pathway">
    <text evidence="2 7">Glycan biosynthesis; starch biosynthesis.</text>
</comment>
<comment type="caution">
    <text evidence="11">The sequence shown here is derived from an EMBL/GenBank/DDBJ whole genome shotgun (WGS) entry which is preliminary data.</text>
</comment>
<keyword evidence="7" id="KW-0035">Amyloplast</keyword>
<dbReference type="Pfam" id="PF00534">
    <property type="entry name" value="Glycos_transf_1"/>
    <property type="match status" value="1"/>
</dbReference>
<evidence type="ECO:0000256" key="6">
    <source>
        <dbReference type="ARBA" id="ARBA00022922"/>
    </source>
</evidence>
<dbReference type="GO" id="GO:0009507">
    <property type="term" value="C:chloroplast"/>
    <property type="evidence" value="ECO:0007669"/>
    <property type="project" value="UniProtKB-SubCell"/>
</dbReference>
<keyword evidence="7" id="KW-0934">Plastid</keyword>
<dbReference type="Gene3D" id="3.40.50.2000">
    <property type="entry name" value="Glycogen Phosphorylase B"/>
    <property type="match status" value="2"/>
</dbReference>
<dbReference type="Pfam" id="PF08323">
    <property type="entry name" value="Glyco_transf_5"/>
    <property type="match status" value="1"/>
</dbReference>
<proteinExistence type="inferred from homology"/>
<dbReference type="InterPro" id="IPR011835">
    <property type="entry name" value="GS/SS"/>
</dbReference>
<dbReference type="CDD" id="cd03791">
    <property type="entry name" value="GT5_Glycogen_synthase_DULL1-like"/>
    <property type="match status" value="1"/>
</dbReference>
<dbReference type="NCBIfam" id="TIGR02095">
    <property type="entry name" value="glgA"/>
    <property type="match status" value="1"/>
</dbReference>
<dbReference type="AlphaFoldDB" id="A0AAW1P1Q0"/>
<dbReference type="InterPro" id="IPR001296">
    <property type="entry name" value="Glyco_trans_1"/>
</dbReference>
<dbReference type="GO" id="GO:0009501">
    <property type="term" value="C:amyloplast"/>
    <property type="evidence" value="ECO:0007669"/>
    <property type="project" value="UniProtKB-SubCell"/>
</dbReference>
<evidence type="ECO:0000256" key="2">
    <source>
        <dbReference type="ARBA" id="ARBA00004727"/>
    </source>
</evidence>
<dbReference type="PANTHER" id="PTHR46083">
    <property type="match status" value="1"/>
</dbReference>
<dbReference type="PANTHER" id="PTHR46083:SF1">
    <property type="entry name" value="GLYCOGEN SYNTHASE 2-RELATED"/>
    <property type="match status" value="1"/>
</dbReference>
<keyword evidence="5" id="KW-0808">Transferase</keyword>
<keyword evidence="6 7" id="KW-0750">Starch biosynthesis</keyword>
<protein>
    <recommendedName>
        <fullName evidence="7">Starch synthase, chloroplastic/amyloplastic</fullName>
        <ecNumber evidence="7">2.4.1.-</ecNumber>
    </recommendedName>
</protein>
<dbReference type="GO" id="GO:0004373">
    <property type="term" value="F:alpha-1,4-glucan glucosyltransferase (UDP-glucose donor) activity"/>
    <property type="evidence" value="ECO:0007669"/>
    <property type="project" value="InterPro"/>
</dbReference>
<feature type="compositionally biased region" description="Low complexity" evidence="8">
    <location>
        <begin position="120"/>
        <end position="141"/>
    </location>
</feature>
<sequence>MQSLCCTNTAGPSGPVNLSLSLLPRISVQILKARPLLARDLSKVCTTQRRRYIPSLESTSASNPTTQTHEVVGSSPQTAILDDPAQALQAAQAEIAALKEALAEAQGVPIDQVQYHRPGAAAQASGAAKPADQPAEPAEPAVSLEQQLEDGIRWPVPNEARFWERPAREAPMPLGPEDGPSTSERDPRQLHVVHCTAEMAPIAKVGGLGDVVQGLARTCLSRGHVVEVLLPFYECLPESQIEGLAHERDFDCPKGRSWDGRIQCQSLRTSAWKGKIDGIPVILLRPANWGESNIFRGDRIYGGGYNELEAYLYFCRACLEFLAVSGRRPNVIHTHEWQLGALPMLYWDAYGHAGLNARIVFTIHNMDNTGECRQDEFAYTGLPGEMFATVDKALDERTIGHNPERLCLMKGGIIYSNAITTVSPTYAEEALGGAAAGWLRSTLAKPEVRGKFQGVLNGIDTVAWDPATDPVLPANFTAEHTHGKELCKRYLQQGLGMDVDPEKPLIACITRLVPQKGIHLIRHAVHRAAQLGGQFVLLGTGHADGDFRQMAAGEYAAHPDVRLLLMYSEPLAHLIYAAADIILVPSMFEPCGLTQLIGMRYGAVPLVRATGGLADTVKDVDAEGEASPNGFTFAGVDEGSLDATLDRALRYYRERPDWWVELARCNMKVDSSWEQSAKSYIAIYNNLVAAV</sequence>
<reference evidence="11 12" key="1">
    <citation type="journal article" date="2024" name="Nat. Commun.">
        <title>Phylogenomics reveals the evolutionary origins of lichenization in chlorophyte algae.</title>
        <authorList>
            <person name="Puginier C."/>
            <person name="Libourel C."/>
            <person name="Otte J."/>
            <person name="Skaloud P."/>
            <person name="Haon M."/>
            <person name="Grisel S."/>
            <person name="Petersen M."/>
            <person name="Berrin J.G."/>
            <person name="Delaux P.M."/>
            <person name="Dal Grande F."/>
            <person name="Keller J."/>
        </authorList>
    </citation>
    <scope>NUCLEOTIDE SEQUENCE [LARGE SCALE GENOMIC DNA]</scope>
    <source>
        <strain evidence="11 12">SAG 2043</strain>
    </source>
</reference>
<dbReference type="Proteomes" id="UP001489004">
    <property type="component" value="Unassembled WGS sequence"/>
</dbReference>
<feature type="domain" description="Glycosyl transferase family 1" evidence="9">
    <location>
        <begin position="500"/>
        <end position="652"/>
    </location>
</feature>
<evidence type="ECO:0000259" key="10">
    <source>
        <dbReference type="Pfam" id="PF08323"/>
    </source>
</evidence>
<feature type="region of interest" description="Disordered" evidence="8">
    <location>
        <begin position="119"/>
        <end position="144"/>
    </location>
</feature>
<evidence type="ECO:0000313" key="12">
    <source>
        <dbReference type="Proteomes" id="UP001489004"/>
    </source>
</evidence>
<evidence type="ECO:0000256" key="8">
    <source>
        <dbReference type="SAM" id="MobiDB-lite"/>
    </source>
</evidence>
<evidence type="ECO:0000256" key="3">
    <source>
        <dbReference type="ARBA" id="ARBA00010281"/>
    </source>
</evidence>
<feature type="region of interest" description="Disordered" evidence="8">
    <location>
        <begin position="165"/>
        <end position="186"/>
    </location>
</feature>
<dbReference type="GO" id="GO:0009011">
    <property type="term" value="F:alpha-1,4-glucan glucosyltransferase (ADP-glucose donor) activity"/>
    <property type="evidence" value="ECO:0007669"/>
    <property type="project" value="UniProtKB-EC"/>
</dbReference>
<keyword evidence="12" id="KW-1185">Reference proteome</keyword>
<gene>
    <name evidence="11" type="ORF">WJX72_004636</name>
</gene>